<reference evidence="1" key="2">
    <citation type="submission" date="2021-08" db="EMBL/GenBank/DDBJ databases">
        <authorList>
            <person name="Tani A."/>
            <person name="Ola A."/>
            <person name="Ogura Y."/>
            <person name="Katsura K."/>
            <person name="Hayashi T."/>
        </authorList>
    </citation>
    <scope>NUCLEOTIDE SEQUENCE</scope>
    <source>
        <strain evidence="1">DSM 23632</strain>
    </source>
</reference>
<proteinExistence type="predicted"/>
<gene>
    <name evidence="1" type="ORF">MPOCJGCO_3873</name>
</gene>
<dbReference type="Proteomes" id="UP001055057">
    <property type="component" value="Unassembled WGS sequence"/>
</dbReference>
<protein>
    <submittedName>
        <fullName evidence="1">Uncharacterized protein</fullName>
    </submittedName>
</protein>
<sequence>MSKAILYRNDDQNDRKKSALVYRNVEAALSRMARAEGRELRPNFSLDGVCRPRKGTAYASAHSVVSIGLTAHERLANIVKTSLIYLDPHPSRATQDRDITRLITCAGTGRTTSRVSLLGQRARQVSTFLPKAEARLYDLPPVDLSGEPSRPGDTPRLTIVNHLDDDRLARTITARFLDTGTFFIECVGLDGEPHNCVRYLRDDEVSDFTSSIHIHIGGQADDSERLRIWDSWQSRIPVLCFDYAPGDPQGGWPADLRDRHNVLSCNSYGEACEFLSLLLDTPNLYRQLADNGRASAAPAARSWDSLARDLVA</sequence>
<name>A0ABQ4U5V6_9HYPH</name>
<dbReference type="EMBL" id="BPRB01000242">
    <property type="protein sequence ID" value="GJE61748.1"/>
    <property type="molecule type" value="Genomic_DNA"/>
</dbReference>
<evidence type="ECO:0000313" key="2">
    <source>
        <dbReference type="Proteomes" id="UP001055057"/>
    </source>
</evidence>
<evidence type="ECO:0000313" key="1">
    <source>
        <dbReference type="EMBL" id="GJE61748.1"/>
    </source>
</evidence>
<dbReference type="RefSeq" id="WP_238184309.1">
    <property type="nucleotide sequence ID" value="NZ_BPRB01000242.1"/>
</dbReference>
<keyword evidence="2" id="KW-1185">Reference proteome</keyword>
<reference evidence="1" key="1">
    <citation type="journal article" date="2021" name="Front. Microbiol.">
        <title>Comprehensive Comparative Genomics and Phenotyping of Methylobacterium Species.</title>
        <authorList>
            <person name="Alessa O."/>
            <person name="Ogura Y."/>
            <person name="Fujitani Y."/>
            <person name="Takami H."/>
            <person name="Hayashi T."/>
            <person name="Sahin N."/>
            <person name="Tani A."/>
        </authorList>
    </citation>
    <scope>NUCLEOTIDE SEQUENCE</scope>
    <source>
        <strain evidence="1">DSM 23632</strain>
    </source>
</reference>
<accession>A0ABQ4U5V6</accession>
<organism evidence="1 2">
    <name type="scientific">Methylobacterium trifolii</name>
    <dbReference type="NCBI Taxonomy" id="1003092"/>
    <lineage>
        <taxon>Bacteria</taxon>
        <taxon>Pseudomonadati</taxon>
        <taxon>Pseudomonadota</taxon>
        <taxon>Alphaproteobacteria</taxon>
        <taxon>Hyphomicrobiales</taxon>
        <taxon>Methylobacteriaceae</taxon>
        <taxon>Methylobacterium</taxon>
    </lineage>
</organism>
<comment type="caution">
    <text evidence="1">The sequence shown here is derived from an EMBL/GenBank/DDBJ whole genome shotgun (WGS) entry which is preliminary data.</text>
</comment>